<evidence type="ECO:0000313" key="1">
    <source>
        <dbReference type="EMBL" id="KAL2653177.1"/>
    </source>
</evidence>
<dbReference type="EMBL" id="JBHFFA010000001">
    <property type="protein sequence ID" value="KAL2653177.1"/>
    <property type="molecule type" value="Genomic_DNA"/>
</dbReference>
<proteinExistence type="predicted"/>
<accession>A0ABD1ZNZ2</accession>
<evidence type="ECO:0000313" key="2">
    <source>
        <dbReference type="Proteomes" id="UP001605036"/>
    </source>
</evidence>
<dbReference type="Proteomes" id="UP001605036">
    <property type="component" value="Unassembled WGS sequence"/>
</dbReference>
<comment type="caution">
    <text evidence="1">The sequence shown here is derived from an EMBL/GenBank/DDBJ whole genome shotgun (WGS) entry which is preliminary data.</text>
</comment>
<dbReference type="Gene3D" id="3.40.190.80">
    <property type="match status" value="1"/>
</dbReference>
<sequence length="94" mass="10264">METHVTGWDGAGCPNSRFYYKWDKCIAFKVRSLRMSGSCAMDLCGVACGRLDMFYEIGFGGPWSGRAFSILSHGVCSSNSHLKEAAVEALRGNC</sequence>
<reference evidence="1 2" key="1">
    <citation type="submission" date="2024-09" db="EMBL/GenBank/DDBJ databases">
        <title>Chromosome-scale assembly of Riccia fluitans.</title>
        <authorList>
            <person name="Paukszto L."/>
            <person name="Sawicki J."/>
            <person name="Karawczyk K."/>
            <person name="Piernik-Szablinska J."/>
            <person name="Szczecinska M."/>
            <person name="Mazdziarz M."/>
        </authorList>
    </citation>
    <scope>NUCLEOTIDE SEQUENCE [LARGE SCALE GENOMIC DNA]</scope>
    <source>
        <strain evidence="1">Rf_01</strain>
        <tissue evidence="1">Aerial parts of the thallus</tissue>
    </source>
</reference>
<dbReference type="AlphaFoldDB" id="A0ABD1ZNZ2"/>
<keyword evidence="2" id="KW-1185">Reference proteome</keyword>
<dbReference type="SUPFAM" id="SSF56655">
    <property type="entry name" value="Carbohydrate phosphatase"/>
    <property type="match status" value="1"/>
</dbReference>
<name>A0ABD1ZNZ2_9MARC</name>
<protein>
    <submittedName>
        <fullName evidence="1">Uncharacterized protein</fullName>
    </submittedName>
</protein>
<organism evidence="1 2">
    <name type="scientific">Riccia fluitans</name>
    <dbReference type="NCBI Taxonomy" id="41844"/>
    <lineage>
        <taxon>Eukaryota</taxon>
        <taxon>Viridiplantae</taxon>
        <taxon>Streptophyta</taxon>
        <taxon>Embryophyta</taxon>
        <taxon>Marchantiophyta</taxon>
        <taxon>Marchantiopsida</taxon>
        <taxon>Marchantiidae</taxon>
        <taxon>Marchantiales</taxon>
        <taxon>Ricciaceae</taxon>
        <taxon>Riccia</taxon>
    </lineage>
</organism>
<gene>
    <name evidence="1" type="ORF">R1flu_021305</name>
</gene>